<keyword evidence="2" id="KW-0677">Repeat</keyword>
<evidence type="ECO:0000313" key="8">
    <source>
        <dbReference type="EMBL" id="MBK1792209.1"/>
    </source>
</evidence>
<dbReference type="GO" id="GO:0005509">
    <property type="term" value="F:calcium ion binding"/>
    <property type="evidence" value="ECO:0007669"/>
    <property type="project" value="InterPro"/>
</dbReference>
<dbReference type="Gene3D" id="2.60.120.1560">
    <property type="match status" value="1"/>
</dbReference>
<dbReference type="RefSeq" id="WP_200312224.1">
    <property type="nucleotide sequence ID" value="NZ_JAENIM010000044.1"/>
</dbReference>
<dbReference type="Proteomes" id="UP000624703">
    <property type="component" value="Unassembled WGS sequence"/>
</dbReference>
<dbReference type="GO" id="GO:0016477">
    <property type="term" value="P:cell migration"/>
    <property type="evidence" value="ECO:0007669"/>
    <property type="project" value="TreeGrafter"/>
</dbReference>
<feature type="domain" description="PA14" evidence="7">
    <location>
        <begin position="793"/>
        <end position="943"/>
    </location>
</feature>
<dbReference type="Gene3D" id="2.60.40.3440">
    <property type="match status" value="3"/>
</dbReference>
<dbReference type="Gene3D" id="2.60.40.2810">
    <property type="match status" value="1"/>
</dbReference>
<protein>
    <submittedName>
        <fullName evidence="8">Tandem-95 repeat protein</fullName>
    </submittedName>
</protein>
<evidence type="ECO:0000256" key="3">
    <source>
        <dbReference type="ARBA" id="ARBA00022837"/>
    </source>
</evidence>
<dbReference type="PANTHER" id="PTHR24027:SF438">
    <property type="entry name" value="CADHERIN 23"/>
    <property type="match status" value="1"/>
</dbReference>
<gene>
    <name evidence="8" type="ORF">JIN82_13690</name>
</gene>
<comment type="subcellular location">
    <subcellularLocation>
        <location evidence="1">Membrane</location>
    </subcellularLocation>
</comment>
<feature type="domain" description="Cadherin" evidence="6">
    <location>
        <begin position="146"/>
        <end position="229"/>
    </location>
</feature>
<keyword evidence="3" id="KW-0106">Calcium</keyword>
<dbReference type="InterPro" id="IPR008979">
    <property type="entry name" value="Galactose-bd-like_sf"/>
</dbReference>
<dbReference type="Gene3D" id="2.60.40.60">
    <property type="entry name" value="Cadherins"/>
    <property type="match status" value="1"/>
</dbReference>
<dbReference type="GO" id="GO:0007156">
    <property type="term" value="P:homophilic cell adhesion via plasma membrane adhesion molecules"/>
    <property type="evidence" value="ECO:0007669"/>
    <property type="project" value="InterPro"/>
</dbReference>
<feature type="domain" description="F5/8 type C" evidence="5">
    <location>
        <begin position="1"/>
        <end position="126"/>
    </location>
</feature>
<evidence type="ECO:0000259" key="7">
    <source>
        <dbReference type="PROSITE" id="PS51820"/>
    </source>
</evidence>
<dbReference type="GO" id="GO:0016342">
    <property type="term" value="C:catenin complex"/>
    <property type="evidence" value="ECO:0007669"/>
    <property type="project" value="TreeGrafter"/>
</dbReference>
<dbReference type="InterPro" id="IPR011658">
    <property type="entry name" value="PA14_dom"/>
</dbReference>
<proteinExistence type="predicted"/>
<dbReference type="GO" id="GO:0045296">
    <property type="term" value="F:cadherin binding"/>
    <property type="evidence" value="ECO:0007669"/>
    <property type="project" value="TreeGrafter"/>
</dbReference>
<sequence length="2513" mass="276800">MITPVNLSASDSVDTLHRLLDDNLTTRWTSNVVGVELMLEYDDDYFFDHLDIAFYKGNERVSSFELHASLDGENWNLLGNYSSLEGSDQLESYAFTSQQLRFIKLIGKGNSATNWTTISQIKSYESVVVEPVPPVLEDAHFNIDENSDAGVLGSMVASNAVAFEIISGNEDGYFSIDDTGVVYVNESLDFEIQSQYILGVRAWNGEEDPLSADAQLTIEVNDVYEGPNMSWGILKDVSSSEWTEMTFPTGYKSPVIVATPMYPYNREKGAVTRIRNITNRGFEIKLDRVDGNTGEILLDVSISVVEEGVYTENVDGAKMEAAQFLSERADRKNNWVGSKVDYQQSYESPVVFGQVMSYNNERWSAFWSRGANFRLPADAKNFYIGKHVGEDFVIERLSETLGYYVMEESTGVLSHSGIAYRAGVGPQTVRGVDNDIEGYFYETSGLDEVLSGVLSSAGMTGNDGGFPAFYGHYPIERNQINIVVDEDQMTDQETAHNLESLSFMVLGEGVSAGNNPPEAVDDHVEIDEGTSALIDVLANDSDADGDRIYITAVSSPANGTATKSGSSIIYQPADGFSGDDQFTYTISDGVDSSTATVFVSVKAINLPPVATPVTGVKVDAGQEVLIDVMANDYDPNGDVISIYAYSQPANGSVELVDEQLLYRPRLGFTGVDTFTYQITDGEYVVPSSVTVAVSQEGNQAPEATGLSYDIGLGVEYISPVSVLDNDFDADGDELYAYLTRQAEYGTVHLDEDGYFVYVPDGEREGIDTFEYIAFDGSLASNPVTVTLHSDGDNPTGRLTRYYWDGIPGWKIEDLTGHVDYPDYPSWSDYLSSFETEPDHADHYGQRICGYVHPPVDGEYTFYLAASNEAYLWLSTDRSEENIENIAYSMKKEWPGVASVKVNLSAAEAYYIEVLHKENTTAEYLQVSWTGPGIDTPEVISSEYLSHIELPFFDELVDSDVDFVYGDSSNVLEGNVVGENQLVNAWVELVAGPSKGTLMLNKDGSYRYSPYPDAEGTDSFSYRITDGIRTRGPITVSIKLSYQAGPPILVDATMATLEGQEKSIDLAAENTLAASDVLALDILSGPANGSLENVGNGLVIYQPDLGYVGSDIFTYSITTSGGTSEVATVKVSIFRNETLSGGLTYEVLAGYDGNMADLIELPEVGEISHVYGDYVSPEHDGSPAGVRLYGYIQVPSDGFYRFTQEGSLKPRLFVSTDMDPANAVEVNRSGNIKESLYLEAGKRYYTIMYYVITAPDQFVSISWETLGIGDILQPETIGSEYLSCFESNAPMQIKDQSYAVLQGRAFSLTSEAMKALVVHQPEQELSFELAEDVSLGNLHFSSDGSFSYSSDVAGETEFSFTVSDGINMTATGTVKLSVNEQNPNVVVKSWANELAGADLVASAEAVGMYAVASRESGQLEIRDIRGAVQREVTSEQIRVLMPWADLRGNDFGINSMAFSMSGRLLYIGICANEESSLGNANEKDAILRFNYNTNELTLFARTNFAADANTKLEMQHYFGELYVGTSEGINVYSAHSSDKSVTVPSRRYPFGGQAVQRCSISLDSHGEKLYAVVNDSLYQLDVAVDFELNYEGVATYLHKPDGEFKYLADIADVDSMSFARSYGGEGNDGLYLLQNQGAGNSMLYHVSKDDLKAGESIALNPYYIFENEGVTSISATACGRLFVGGEQAMMVSDSRDQRLGFEDWLLEQFKSEINALKAQMSPNTAGMRDWNTCFAYNDFKQFNRDGLSIASKFVLADIILGDPDAEQIVEEIICRYAGNLDGYDRPVETNVDGLACKSYDEYTGDAAQYATTLMIKFTISAATSALNHYGDTNPRIKEACEQILKRSFYRLGDYFSVPMHMDKPCYPYGPDPDVRQIEWSGEHTPAWEFVAAQDVYATDRIMDVISAPEKVREGSTLTYKGVAETFYQYIEDEPAVDTNSNHYDLFFHYDYTTRMYTDPAWKQHFYNLVFSLSAWVDDHKLPYLAGFSFGDAPSMPEKGFINTEGTFVSRITRPRMDVTELSRCMTYSIMGDTWPAVGVYLGYREGLMVRGHTRAGWDGKSYEYSMFDRWSRLVPDWIPNGRIFDRFGPLGSAELIKPGTLLSGSYLGSYIRETSVSQNEQGQDVVDFSQITPRRVLASDDGGESWVSYGFQYAPFTLSNGKQHGDYQIVDPEGQHLMTVMENVDFESGNLDGWVSSGAADFQLVSGAQSVISGDYSVSVSSAAGSSMLTQTIDLGEDFANTRYIVRGNVIGDGSSSSLDRALMVARWDDNADPADGVLMTVESDKVDLASGLHEFQLGLEKGPAQARYLHLSFAVEGAESSTGSFTFDNLSLIRLGAVVESGDDLGLESGTFDSWTSADGFSQFNLTDDPALVKDGNYALLVETTPSSGNKSEMSQVLDISADPIGTRYIFKLNIDAVNQTNTDVTLYTTMRGEGMNYKLSQMIVEPYHKDKEYTFTMRKVSEAATELELLFESKLLKLEGAENDQIVIDKIEIFKEPSWPTAQGWRNMTHTK</sequence>
<dbReference type="SUPFAM" id="SSF63825">
    <property type="entry name" value="YWTD domain"/>
    <property type="match status" value="1"/>
</dbReference>
<dbReference type="PROSITE" id="PS51820">
    <property type="entry name" value="PA14"/>
    <property type="match status" value="2"/>
</dbReference>
<dbReference type="InterPro" id="IPR002126">
    <property type="entry name" value="Cadherin-like_dom"/>
</dbReference>
<keyword evidence="4" id="KW-0472">Membrane</keyword>
<dbReference type="SMART" id="SM00758">
    <property type="entry name" value="PA14"/>
    <property type="match status" value="1"/>
</dbReference>
<accession>A0A8J7SKN3</accession>
<dbReference type="PROSITE" id="PS50268">
    <property type="entry name" value="CADHERIN_2"/>
    <property type="match status" value="1"/>
</dbReference>
<dbReference type="SUPFAM" id="SSF56988">
    <property type="entry name" value="Anthrax protective antigen"/>
    <property type="match status" value="1"/>
</dbReference>
<dbReference type="InterPro" id="IPR015919">
    <property type="entry name" value="Cadherin-like_sf"/>
</dbReference>
<dbReference type="Gene3D" id="2.60.120.260">
    <property type="entry name" value="Galactose-binding domain-like"/>
    <property type="match status" value="3"/>
</dbReference>
<dbReference type="SUPFAM" id="SSF49785">
    <property type="entry name" value="Galactose-binding domain-like"/>
    <property type="match status" value="1"/>
</dbReference>
<dbReference type="Pfam" id="PF17963">
    <property type="entry name" value="Big_9"/>
    <property type="match status" value="5"/>
</dbReference>
<dbReference type="GO" id="GO:0008013">
    <property type="term" value="F:beta-catenin binding"/>
    <property type="evidence" value="ECO:0007669"/>
    <property type="project" value="TreeGrafter"/>
</dbReference>
<evidence type="ECO:0000313" key="9">
    <source>
        <dbReference type="Proteomes" id="UP000624703"/>
    </source>
</evidence>
<comment type="caution">
    <text evidence="8">The sequence shown here is derived from an EMBL/GenBank/DDBJ whole genome shotgun (WGS) entry which is preliminary data.</text>
</comment>
<dbReference type="InterPro" id="IPR039808">
    <property type="entry name" value="Cadherin"/>
</dbReference>
<dbReference type="SUPFAM" id="SSF49313">
    <property type="entry name" value="Cadherin-like"/>
    <property type="match status" value="1"/>
</dbReference>
<evidence type="ECO:0000259" key="5">
    <source>
        <dbReference type="PROSITE" id="PS50022"/>
    </source>
</evidence>
<dbReference type="SMART" id="SM00112">
    <property type="entry name" value="CA"/>
    <property type="match status" value="1"/>
</dbReference>
<evidence type="ECO:0000256" key="2">
    <source>
        <dbReference type="ARBA" id="ARBA00022737"/>
    </source>
</evidence>
<dbReference type="CDD" id="cd11304">
    <property type="entry name" value="Cadherin_repeat"/>
    <property type="match status" value="1"/>
</dbReference>
<evidence type="ECO:0000259" key="6">
    <source>
        <dbReference type="PROSITE" id="PS50268"/>
    </source>
</evidence>
<name>A0A8J7SKN3_9BACT</name>
<organism evidence="8 9">
    <name type="scientific">Persicirhabdus sediminis</name>
    <dbReference type="NCBI Taxonomy" id="454144"/>
    <lineage>
        <taxon>Bacteria</taxon>
        <taxon>Pseudomonadati</taxon>
        <taxon>Verrucomicrobiota</taxon>
        <taxon>Verrucomicrobiia</taxon>
        <taxon>Verrucomicrobiales</taxon>
        <taxon>Verrucomicrobiaceae</taxon>
        <taxon>Persicirhabdus</taxon>
    </lineage>
</organism>
<dbReference type="InterPro" id="IPR000421">
    <property type="entry name" value="FA58C"/>
</dbReference>
<feature type="domain" description="PA14" evidence="7">
    <location>
        <begin position="1137"/>
        <end position="1276"/>
    </location>
</feature>
<dbReference type="PROSITE" id="PS50022">
    <property type="entry name" value="FA58C_3"/>
    <property type="match status" value="1"/>
</dbReference>
<evidence type="ECO:0000256" key="1">
    <source>
        <dbReference type="ARBA" id="ARBA00004370"/>
    </source>
</evidence>
<dbReference type="InterPro" id="IPR037524">
    <property type="entry name" value="PA14/GLEYA"/>
</dbReference>
<dbReference type="NCBIfam" id="NF012211">
    <property type="entry name" value="tand_rpt_95"/>
    <property type="match status" value="4"/>
</dbReference>
<keyword evidence="9" id="KW-1185">Reference proteome</keyword>
<dbReference type="EMBL" id="JAENIM010000044">
    <property type="protein sequence ID" value="MBK1792209.1"/>
    <property type="molecule type" value="Genomic_DNA"/>
</dbReference>
<reference evidence="8" key="1">
    <citation type="submission" date="2021-01" db="EMBL/GenBank/DDBJ databases">
        <title>Modified the classification status of verrucomicrobia.</title>
        <authorList>
            <person name="Feng X."/>
        </authorList>
    </citation>
    <scope>NUCLEOTIDE SEQUENCE</scope>
    <source>
        <strain evidence="8">_KCTC 22039</strain>
    </source>
</reference>
<dbReference type="PANTHER" id="PTHR24027">
    <property type="entry name" value="CADHERIN-23"/>
    <property type="match status" value="1"/>
</dbReference>
<evidence type="ECO:0000256" key="4">
    <source>
        <dbReference type="ARBA" id="ARBA00023136"/>
    </source>
</evidence>
<dbReference type="Pfam" id="PF00754">
    <property type="entry name" value="F5_F8_type_C"/>
    <property type="match status" value="1"/>
</dbReference>
<dbReference type="Pfam" id="PF07691">
    <property type="entry name" value="PA14"/>
    <property type="match status" value="1"/>
</dbReference>
<dbReference type="Pfam" id="PF00028">
    <property type="entry name" value="Cadherin"/>
    <property type="match status" value="1"/>
</dbReference>